<protein>
    <submittedName>
        <fullName evidence="1">Uncharacterized protein</fullName>
    </submittedName>
</protein>
<accession>W7I377</accession>
<evidence type="ECO:0000313" key="1">
    <source>
        <dbReference type="EMBL" id="EWC46842.1"/>
    </source>
</evidence>
<proteinExistence type="predicted"/>
<dbReference type="Proteomes" id="UP000024837">
    <property type="component" value="Unassembled WGS sequence"/>
</dbReference>
<dbReference type="AlphaFoldDB" id="W7I377"/>
<gene>
    <name evidence="1" type="ORF">DRE_03854</name>
</gene>
<dbReference type="EMBL" id="KI966414">
    <property type="protein sequence ID" value="EWC46842.1"/>
    <property type="molecule type" value="Genomic_DNA"/>
</dbReference>
<dbReference type="OrthoDB" id="5289341at2759"/>
<name>W7I377_9PEZI</name>
<keyword evidence="2" id="KW-1185">Reference proteome</keyword>
<organism evidence="1 2">
    <name type="scientific">Drechslerella stenobrocha 248</name>
    <dbReference type="NCBI Taxonomy" id="1043628"/>
    <lineage>
        <taxon>Eukaryota</taxon>
        <taxon>Fungi</taxon>
        <taxon>Dikarya</taxon>
        <taxon>Ascomycota</taxon>
        <taxon>Pezizomycotina</taxon>
        <taxon>Orbiliomycetes</taxon>
        <taxon>Orbiliales</taxon>
        <taxon>Orbiliaceae</taxon>
        <taxon>Drechslerella</taxon>
    </lineage>
</organism>
<reference evidence="1 2" key="1">
    <citation type="submission" date="2013-05" db="EMBL/GenBank/DDBJ databases">
        <title>Drechslerella stenobrocha genome reveals carnivorous origination and mechanical trapping mechanism of predatory fungi.</title>
        <authorList>
            <person name="Liu X."/>
            <person name="Zhang W."/>
            <person name="Liu K."/>
        </authorList>
    </citation>
    <scope>NUCLEOTIDE SEQUENCE [LARGE SCALE GENOMIC DNA]</scope>
    <source>
        <strain evidence="1 2">248</strain>
    </source>
</reference>
<evidence type="ECO:0000313" key="2">
    <source>
        <dbReference type="Proteomes" id="UP000024837"/>
    </source>
</evidence>
<dbReference type="HOGENOM" id="CLU_1815747_0_0_1"/>
<sequence>MASPPYSVLLTNNTSYTFTTIIKPAFLLPAAFTGYSSTLGPSASWSTSASSYSNLITFKVSGAHAGQIELWVRAINDGSSWHAVGYWVTDQDTLVYNPPTDIHIVSGTTGSGIHTVTIESGPPSKMRRGAAPGMPVAKRFAA</sequence>